<sequence>MQQARCVVRRGCVQNRSLLEVQFRECKCHIYDSQLYIRVPTFAERKCVIFLYQVLISLQRYVAPENPQTPMQSGQPGKPANSGKSANSDKSAKSDKSPKQDKSGKPQTPAPQH</sequence>
<gene>
    <name evidence="2" type="ORF">PGTUg99_027332</name>
</gene>
<reference evidence="2 3" key="1">
    <citation type="submission" date="2019-05" db="EMBL/GenBank/DDBJ databases">
        <title>Emergence of the Ug99 lineage of the wheat stem rust pathogen through somatic hybridization.</title>
        <authorList>
            <person name="Li F."/>
            <person name="Upadhyaya N.M."/>
            <person name="Sperschneider J."/>
            <person name="Matny O."/>
            <person name="Nguyen-Phuc H."/>
            <person name="Mago R."/>
            <person name="Raley C."/>
            <person name="Miller M.E."/>
            <person name="Silverstein K.A.T."/>
            <person name="Henningsen E."/>
            <person name="Hirsch C.D."/>
            <person name="Visser B."/>
            <person name="Pretorius Z.A."/>
            <person name="Steffenson B.J."/>
            <person name="Schwessinger B."/>
            <person name="Dodds P.N."/>
            <person name="Figueroa M."/>
        </authorList>
    </citation>
    <scope>NUCLEOTIDE SEQUENCE [LARGE SCALE GENOMIC DNA]</scope>
    <source>
        <strain evidence="2 3">Ug99</strain>
    </source>
</reference>
<evidence type="ECO:0000313" key="2">
    <source>
        <dbReference type="EMBL" id="KAA1130869.1"/>
    </source>
</evidence>
<dbReference type="AlphaFoldDB" id="A0A5B0S059"/>
<feature type="compositionally biased region" description="Basic and acidic residues" evidence="1">
    <location>
        <begin position="90"/>
        <end position="104"/>
    </location>
</feature>
<evidence type="ECO:0000256" key="1">
    <source>
        <dbReference type="SAM" id="MobiDB-lite"/>
    </source>
</evidence>
<accession>A0A5B0S059</accession>
<name>A0A5B0S059_PUCGR</name>
<proteinExistence type="predicted"/>
<protein>
    <submittedName>
        <fullName evidence="2">Uncharacterized protein</fullName>
    </submittedName>
</protein>
<comment type="caution">
    <text evidence="2">The sequence shown here is derived from an EMBL/GenBank/DDBJ whole genome shotgun (WGS) entry which is preliminary data.</text>
</comment>
<feature type="compositionally biased region" description="Polar residues" evidence="1">
    <location>
        <begin position="66"/>
        <end position="75"/>
    </location>
</feature>
<dbReference type="Proteomes" id="UP000325313">
    <property type="component" value="Unassembled WGS sequence"/>
</dbReference>
<feature type="region of interest" description="Disordered" evidence="1">
    <location>
        <begin position="65"/>
        <end position="113"/>
    </location>
</feature>
<evidence type="ECO:0000313" key="3">
    <source>
        <dbReference type="Proteomes" id="UP000325313"/>
    </source>
</evidence>
<dbReference type="EMBL" id="VDEP01000106">
    <property type="protein sequence ID" value="KAA1130869.1"/>
    <property type="molecule type" value="Genomic_DNA"/>
</dbReference>
<organism evidence="2 3">
    <name type="scientific">Puccinia graminis f. sp. tritici</name>
    <dbReference type="NCBI Taxonomy" id="56615"/>
    <lineage>
        <taxon>Eukaryota</taxon>
        <taxon>Fungi</taxon>
        <taxon>Dikarya</taxon>
        <taxon>Basidiomycota</taxon>
        <taxon>Pucciniomycotina</taxon>
        <taxon>Pucciniomycetes</taxon>
        <taxon>Pucciniales</taxon>
        <taxon>Pucciniaceae</taxon>
        <taxon>Puccinia</taxon>
    </lineage>
</organism>